<accession>A0A6L2MIV4</accession>
<protein>
    <submittedName>
        <fullName evidence="1">Uncharacterized protein</fullName>
    </submittedName>
</protein>
<organism evidence="1">
    <name type="scientific">Tanacetum cinerariifolium</name>
    <name type="common">Dalmatian daisy</name>
    <name type="synonym">Chrysanthemum cinerariifolium</name>
    <dbReference type="NCBI Taxonomy" id="118510"/>
    <lineage>
        <taxon>Eukaryota</taxon>
        <taxon>Viridiplantae</taxon>
        <taxon>Streptophyta</taxon>
        <taxon>Embryophyta</taxon>
        <taxon>Tracheophyta</taxon>
        <taxon>Spermatophyta</taxon>
        <taxon>Magnoliopsida</taxon>
        <taxon>eudicotyledons</taxon>
        <taxon>Gunneridae</taxon>
        <taxon>Pentapetalae</taxon>
        <taxon>asterids</taxon>
        <taxon>campanulids</taxon>
        <taxon>Asterales</taxon>
        <taxon>Asteraceae</taxon>
        <taxon>Asteroideae</taxon>
        <taxon>Anthemideae</taxon>
        <taxon>Anthemidinae</taxon>
        <taxon>Tanacetum</taxon>
    </lineage>
</organism>
<reference evidence="1" key="1">
    <citation type="journal article" date="2019" name="Sci. Rep.">
        <title>Draft genome of Tanacetum cinerariifolium, the natural source of mosquito coil.</title>
        <authorList>
            <person name="Yamashiro T."/>
            <person name="Shiraishi A."/>
            <person name="Satake H."/>
            <person name="Nakayama K."/>
        </authorList>
    </citation>
    <scope>NUCLEOTIDE SEQUENCE</scope>
</reference>
<sequence length="81" mass="9703">MEHTLTQLCDIDPMRDDIKHQRMEHTLTQLCDIDPMLDDIKKQSGYNILRAVGLWRLKDVLKMKLPKRRVNVLEWHPLLEL</sequence>
<gene>
    <name evidence="1" type="ORF">Tci_045886</name>
</gene>
<evidence type="ECO:0000313" key="1">
    <source>
        <dbReference type="EMBL" id="GEU73908.1"/>
    </source>
</evidence>
<name>A0A6L2MIV4_TANCI</name>
<dbReference type="AlphaFoldDB" id="A0A6L2MIV4"/>
<dbReference type="EMBL" id="BKCJ010006779">
    <property type="protein sequence ID" value="GEU73908.1"/>
    <property type="molecule type" value="Genomic_DNA"/>
</dbReference>
<comment type="caution">
    <text evidence="1">The sequence shown here is derived from an EMBL/GenBank/DDBJ whole genome shotgun (WGS) entry which is preliminary data.</text>
</comment>
<proteinExistence type="predicted"/>